<evidence type="ECO:0000313" key="3">
    <source>
        <dbReference type="Proteomes" id="UP000198571"/>
    </source>
</evidence>
<keyword evidence="3" id="KW-1185">Reference proteome</keyword>
<sequence length="121" mass="13935">MSARSLHKTEHHLLLCNGKNCKKAGAKAFHKAVQREISNRNCKQTIQTTRTRCLERCKDKCAAVDYPAGTWYRNLRENDAAELVDTLLNRELWPEKTSYTMAGGELRRNKRASKKKKSKTK</sequence>
<accession>A0A1H9VL11</accession>
<dbReference type="AlphaFoldDB" id="A0A1H9VL11"/>
<proteinExistence type="predicted"/>
<evidence type="ECO:0008006" key="4">
    <source>
        <dbReference type="Google" id="ProtNLM"/>
    </source>
</evidence>
<protein>
    <recommendedName>
        <fullName evidence="4">(2Fe-2S) ferredoxin</fullName>
    </recommendedName>
</protein>
<feature type="region of interest" description="Disordered" evidence="1">
    <location>
        <begin position="99"/>
        <end position="121"/>
    </location>
</feature>
<dbReference type="CDD" id="cd02980">
    <property type="entry name" value="TRX_Fd_family"/>
    <property type="match status" value="1"/>
</dbReference>
<dbReference type="Gene3D" id="3.40.30.10">
    <property type="entry name" value="Glutaredoxin"/>
    <property type="match status" value="1"/>
</dbReference>
<dbReference type="SUPFAM" id="SSF52833">
    <property type="entry name" value="Thioredoxin-like"/>
    <property type="match status" value="1"/>
</dbReference>
<name>A0A1H9VL11_9BACI</name>
<evidence type="ECO:0000313" key="2">
    <source>
        <dbReference type="EMBL" id="SES22254.1"/>
    </source>
</evidence>
<dbReference type="STRING" id="1601833.SAMN05518684_11162"/>
<organism evidence="2 3">
    <name type="scientific">Salipaludibacillus aurantiacus</name>
    <dbReference type="NCBI Taxonomy" id="1601833"/>
    <lineage>
        <taxon>Bacteria</taxon>
        <taxon>Bacillati</taxon>
        <taxon>Bacillota</taxon>
        <taxon>Bacilli</taxon>
        <taxon>Bacillales</taxon>
        <taxon>Bacillaceae</taxon>
    </lineage>
</organism>
<feature type="compositionally biased region" description="Basic residues" evidence="1">
    <location>
        <begin position="108"/>
        <end position="121"/>
    </location>
</feature>
<dbReference type="RefSeq" id="WP_093053431.1">
    <property type="nucleotide sequence ID" value="NZ_FOGT01000011.1"/>
</dbReference>
<dbReference type="OrthoDB" id="9761899at2"/>
<evidence type="ECO:0000256" key="1">
    <source>
        <dbReference type="SAM" id="MobiDB-lite"/>
    </source>
</evidence>
<dbReference type="InterPro" id="IPR036249">
    <property type="entry name" value="Thioredoxin-like_sf"/>
</dbReference>
<gene>
    <name evidence="2" type="ORF">SAMN05518684_11162</name>
</gene>
<dbReference type="EMBL" id="FOGT01000011">
    <property type="protein sequence ID" value="SES22254.1"/>
    <property type="molecule type" value="Genomic_DNA"/>
</dbReference>
<dbReference type="Proteomes" id="UP000198571">
    <property type="component" value="Unassembled WGS sequence"/>
</dbReference>
<reference evidence="3" key="1">
    <citation type="submission" date="2016-10" db="EMBL/GenBank/DDBJ databases">
        <authorList>
            <person name="Varghese N."/>
            <person name="Submissions S."/>
        </authorList>
    </citation>
    <scope>NUCLEOTIDE SEQUENCE [LARGE SCALE GENOMIC DNA]</scope>
    <source>
        <strain evidence="3">S9</strain>
    </source>
</reference>